<dbReference type="RefSeq" id="WP_237049806.1">
    <property type="nucleotide sequence ID" value="NZ_CP011131.1"/>
</dbReference>
<dbReference type="EMBL" id="CP093547">
    <property type="protein sequence ID" value="UNP29844.1"/>
    <property type="molecule type" value="Genomic_DNA"/>
</dbReference>
<evidence type="ECO:0000313" key="2">
    <source>
        <dbReference type="EMBL" id="UNP29844.1"/>
    </source>
</evidence>
<dbReference type="Proteomes" id="UP000829194">
    <property type="component" value="Chromosome"/>
</dbReference>
<organism evidence="2 3">
    <name type="scientific">Lysobacter gummosus</name>
    <dbReference type="NCBI Taxonomy" id="262324"/>
    <lineage>
        <taxon>Bacteria</taxon>
        <taxon>Pseudomonadati</taxon>
        <taxon>Pseudomonadota</taxon>
        <taxon>Gammaproteobacteria</taxon>
        <taxon>Lysobacterales</taxon>
        <taxon>Lysobacteraceae</taxon>
        <taxon>Lysobacter</taxon>
    </lineage>
</organism>
<keyword evidence="1" id="KW-0732">Signal</keyword>
<evidence type="ECO:0000256" key="1">
    <source>
        <dbReference type="SAM" id="SignalP"/>
    </source>
</evidence>
<evidence type="ECO:0000313" key="3">
    <source>
        <dbReference type="Proteomes" id="UP000829194"/>
    </source>
</evidence>
<proteinExistence type="predicted"/>
<protein>
    <submittedName>
        <fullName evidence="2">Uncharacterized protein</fullName>
    </submittedName>
</protein>
<name>A0ABY3XDD3_9GAMM</name>
<sequence length="260" mass="29493">MRNRSRVNRRSVRGAAITAIALCVLTSHQASAQMIVKDPFGLMAKLKQTSEDSVEYGKQSKRWQETASQYQKTVNHYQQQLIRLQRLNFGQSRMEDSFPPRPADYGMEDMCPGRGEGIKGQLTTVFQQAAPKLGGNVIGEQQSICQRMVHAENMKYNESVQMLRRLMRRNQEFAQIESQRDSVNDSQGALAANDNEAYRFVARNQLDLDYWQARMKAYEDYIESLKRDQARLAKRALEGNRTGIGGQVIQAVAIKAALGN</sequence>
<keyword evidence="3" id="KW-1185">Reference proteome</keyword>
<accession>A0ABY3XDD3</accession>
<reference evidence="2 3" key="1">
    <citation type="submission" date="2022-03" db="EMBL/GenBank/DDBJ databases">
        <title>Complete genome sequence of Lysobacter capsici VKM B-2533 and Lysobacter gummosus 10.1.1, promising sources of lytic agents.</title>
        <authorList>
            <person name="Tarlachkov S.V."/>
            <person name="Kudryakova I.V."/>
            <person name="Afoshin A.S."/>
            <person name="Leontyevskaya E.A."/>
            <person name="Leontyevskaya N.V."/>
        </authorList>
    </citation>
    <scope>NUCLEOTIDE SEQUENCE [LARGE SCALE GENOMIC DNA]</scope>
    <source>
        <strain evidence="2 3">10.1.1</strain>
    </source>
</reference>
<gene>
    <name evidence="2" type="ORF">MOV92_00720</name>
</gene>
<feature type="chain" id="PRO_5045464464" evidence="1">
    <location>
        <begin position="33"/>
        <end position="260"/>
    </location>
</feature>
<feature type="signal peptide" evidence="1">
    <location>
        <begin position="1"/>
        <end position="32"/>
    </location>
</feature>